<evidence type="ECO:0000313" key="2">
    <source>
        <dbReference type="Proteomes" id="UP000234681"/>
    </source>
</evidence>
<protein>
    <submittedName>
        <fullName evidence="1">RCG36880</fullName>
    </submittedName>
</protein>
<sequence>MQRIQRVPQFSGKLLLVRKQLMGQIPGEHLDHQTLLQGVVVLEEFCKELAAIAFVKFPPHGPYLNFSPPPEGQV</sequence>
<accession>A6HTM0</accession>
<reference evidence="1 2" key="1">
    <citation type="submission" date="2005-07" db="EMBL/GenBank/DDBJ databases">
        <authorList>
            <person name="Mural R.J."/>
            <person name="Li P.W."/>
            <person name="Adams M.D."/>
            <person name="Amanatides P.G."/>
            <person name="Baden-Tillson H."/>
            <person name="Barnstead M."/>
            <person name="Chin S.H."/>
            <person name="Dew I."/>
            <person name="Evans C.A."/>
            <person name="Ferriera S."/>
            <person name="Flanigan M."/>
            <person name="Fosler C."/>
            <person name="Glodek A."/>
            <person name="Gu Z."/>
            <person name="Holt R.A."/>
            <person name="Jennings D."/>
            <person name="Kraft C.L."/>
            <person name="Lu F."/>
            <person name="Nguyen T."/>
            <person name="Nusskern D.R."/>
            <person name="Pfannkoch C.M."/>
            <person name="Sitter C."/>
            <person name="Sutton G.G."/>
            <person name="Venter J.C."/>
            <person name="Wang Z."/>
            <person name="Woodage T."/>
            <person name="Zheng X.H."/>
            <person name="Zhong F."/>
        </authorList>
    </citation>
    <scope>NUCLEOTIDE SEQUENCE [LARGE SCALE GENOMIC DNA]</scope>
    <source>
        <strain>BN</strain>
        <strain evidence="2">Sprague-Dawley</strain>
    </source>
</reference>
<dbReference type="AlphaFoldDB" id="A6HTM0"/>
<name>A6HTM0_RAT</name>
<gene>
    <name evidence="1" type="ORF">rCG_36880</name>
</gene>
<proteinExistence type="predicted"/>
<dbReference type="Pfam" id="PF19311">
    <property type="entry name" value="KELAA"/>
    <property type="match status" value="1"/>
</dbReference>
<dbReference type="InterPro" id="IPR045668">
    <property type="entry name" value="FHIP_KELAA_motif"/>
</dbReference>
<evidence type="ECO:0000313" key="1">
    <source>
        <dbReference type="EMBL" id="EDM02233.1"/>
    </source>
</evidence>
<dbReference type="Proteomes" id="UP000234681">
    <property type="component" value="Chromosome 15"/>
</dbReference>
<organism evidence="1 2">
    <name type="scientific">Rattus norvegicus</name>
    <name type="common">Rat</name>
    <dbReference type="NCBI Taxonomy" id="10116"/>
    <lineage>
        <taxon>Eukaryota</taxon>
        <taxon>Metazoa</taxon>
        <taxon>Chordata</taxon>
        <taxon>Craniata</taxon>
        <taxon>Vertebrata</taxon>
        <taxon>Euteleostomi</taxon>
        <taxon>Mammalia</taxon>
        <taxon>Eutheria</taxon>
        <taxon>Euarchontoglires</taxon>
        <taxon>Glires</taxon>
        <taxon>Rodentia</taxon>
        <taxon>Myomorpha</taxon>
        <taxon>Muroidea</taxon>
        <taxon>Muridae</taxon>
        <taxon>Murinae</taxon>
        <taxon>Rattus</taxon>
    </lineage>
</organism>
<dbReference type="EMBL" id="CH473951">
    <property type="protein sequence ID" value="EDM02233.1"/>
    <property type="molecule type" value="Genomic_DNA"/>
</dbReference>